<proteinExistence type="predicted"/>
<name>A0A398CK82_9BACL</name>
<sequence length="145" mass="15622">MGSHWRSGSSISWLRKDFSAAKPNQPSHPTSGLPGGISLHCSSRDSGLQDEQGASAFRDVKEPSWYAKDVSIATGKGLLTGDPGGSFRPNAPLTRQELAVIIANALRYAKPQEKLAEASLASFTDAYRVPDGPRERCEPLLPRAF</sequence>
<comment type="caution">
    <text evidence="3">The sequence shown here is derived from an EMBL/GenBank/DDBJ whole genome shotgun (WGS) entry which is preliminary data.</text>
</comment>
<dbReference type="OrthoDB" id="1723494at2"/>
<feature type="domain" description="SLH" evidence="2">
    <location>
        <begin position="53"/>
        <end position="116"/>
    </location>
</feature>
<evidence type="ECO:0000313" key="3">
    <source>
        <dbReference type="EMBL" id="RIE02710.1"/>
    </source>
</evidence>
<dbReference type="Pfam" id="PF00395">
    <property type="entry name" value="SLH"/>
    <property type="match status" value="1"/>
</dbReference>
<reference evidence="3 4" key="1">
    <citation type="submission" date="2018-09" db="EMBL/GenBank/DDBJ databases">
        <title>Cohnella cavernae sp. nov., isolated from a karst cave.</title>
        <authorList>
            <person name="Zhu H."/>
        </authorList>
    </citation>
    <scope>NUCLEOTIDE SEQUENCE [LARGE SCALE GENOMIC DNA]</scope>
    <source>
        <strain evidence="3 4">K2E09-144</strain>
    </source>
</reference>
<feature type="region of interest" description="Disordered" evidence="1">
    <location>
        <begin position="16"/>
        <end position="52"/>
    </location>
</feature>
<evidence type="ECO:0000259" key="2">
    <source>
        <dbReference type="PROSITE" id="PS51272"/>
    </source>
</evidence>
<accession>A0A398CK82</accession>
<dbReference type="EMBL" id="QXJM01000039">
    <property type="protein sequence ID" value="RIE02710.1"/>
    <property type="molecule type" value="Genomic_DNA"/>
</dbReference>
<dbReference type="InterPro" id="IPR001119">
    <property type="entry name" value="SLH_dom"/>
</dbReference>
<protein>
    <submittedName>
        <fullName evidence="3">S-layer homology domain-containing protein</fullName>
    </submittedName>
</protein>
<evidence type="ECO:0000256" key="1">
    <source>
        <dbReference type="SAM" id="MobiDB-lite"/>
    </source>
</evidence>
<keyword evidence="4" id="KW-1185">Reference proteome</keyword>
<dbReference type="PROSITE" id="PS51272">
    <property type="entry name" value="SLH"/>
    <property type="match status" value="1"/>
</dbReference>
<organism evidence="3 4">
    <name type="scientific">Cohnella faecalis</name>
    <dbReference type="NCBI Taxonomy" id="2315694"/>
    <lineage>
        <taxon>Bacteria</taxon>
        <taxon>Bacillati</taxon>
        <taxon>Bacillota</taxon>
        <taxon>Bacilli</taxon>
        <taxon>Bacillales</taxon>
        <taxon>Paenibacillaceae</taxon>
        <taxon>Cohnella</taxon>
    </lineage>
</organism>
<evidence type="ECO:0000313" key="4">
    <source>
        <dbReference type="Proteomes" id="UP000266340"/>
    </source>
</evidence>
<dbReference type="AlphaFoldDB" id="A0A398CK82"/>
<gene>
    <name evidence="3" type="ORF">D3H35_18845</name>
</gene>
<dbReference type="Proteomes" id="UP000266340">
    <property type="component" value="Unassembled WGS sequence"/>
</dbReference>